<evidence type="ECO:0000313" key="2">
    <source>
        <dbReference type="EMBL" id="TDE42449.1"/>
    </source>
</evidence>
<keyword evidence="1" id="KW-0812">Transmembrane</keyword>
<organism evidence="2 3">
    <name type="scientific">Flavobacterium rhamnosiphilum</name>
    <dbReference type="NCBI Taxonomy" id="2541724"/>
    <lineage>
        <taxon>Bacteria</taxon>
        <taxon>Pseudomonadati</taxon>
        <taxon>Bacteroidota</taxon>
        <taxon>Flavobacteriia</taxon>
        <taxon>Flavobacteriales</taxon>
        <taxon>Flavobacteriaceae</taxon>
        <taxon>Flavobacterium</taxon>
    </lineage>
</organism>
<keyword evidence="1" id="KW-1133">Transmembrane helix</keyword>
<feature type="transmembrane region" description="Helical" evidence="1">
    <location>
        <begin position="38"/>
        <end position="60"/>
    </location>
</feature>
<feature type="transmembrane region" description="Helical" evidence="1">
    <location>
        <begin position="7"/>
        <end position="26"/>
    </location>
</feature>
<dbReference type="AlphaFoldDB" id="A0A4V2Z903"/>
<evidence type="ECO:0000256" key="1">
    <source>
        <dbReference type="SAM" id="Phobius"/>
    </source>
</evidence>
<accession>A0A4V2Z903</accession>
<feature type="transmembrane region" description="Helical" evidence="1">
    <location>
        <begin position="67"/>
        <end position="88"/>
    </location>
</feature>
<proteinExistence type="predicted"/>
<protein>
    <submittedName>
        <fullName evidence="2">Uncharacterized protein</fullName>
    </submittedName>
</protein>
<name>A0A4V2Z903_9FLAO</name>
<comment type="caution">
    <text evidence="2">The sequence shown here is derived from an EMBL/GenBank/DDBJ whole genome shotgun (WGS) entry which is preliminary data.</text>
</comment>
<dbReference type="OrthoDB" id="1440179at2"/>
<reference evidence="2 3" key="1">
    <citation type="submission" date="2019-03" db="EMBL/GenBank/DDBJ databases">
        <title>Novel species of Flavobacterium.</title>
        <authorList>
            <person name="Liu Q."/>
            <person name="Xin Y.-H."/>
        </authorList>
    </citation>
    <scope>NUCLEOTIDE SEQUENCE [LARGE SCALE GENOMIC DNA]</scope>
    <source>
        <strain evidence="2 3">LB3P52</strain>
    </source>
</reference>
<dbReference type="EMBL" id="SMLG01000011">
    <property type="protein sequence ID" value="TDE42449.1"/>
    <property type="molecule type" value="Genomic_DNA"/>
</dbReference>
<dbReference type="Proteomes" id="UP000294814">
    <property type="component" value="Unassembled WGS sequence"/>
</dbReference>
<sequence length="178" mass="20767">MISKKKIIIYSLGFLILETLFLGLFINNMKPDPSVSIALVLIIPFLFILNIIFATILYFLKKEIAKLFFINSVISPIIFYALWSLWFLDYQERNNKEYYFKIENKDFEISLSKTSDYFLISDSENISRVYGGKYETKSDSIILVDGKIKMAIINNKLIGFPESSKEIKLSENKQKMPR</sequence>
<keyword evidence="3" id="KW-1185">Reference proteome</keyword>
<gene>
    <name evidence="2" type="ORF">E0I26_13315</name>
</gene>
<keyword evidence="1" id="KW-0472">Membrane</keyword>
<evidence type="ECO:0000313" key="3">
    <source>
        <dbReference type="Proteomes" id="UP000294814"/>
    </source>
</evidence>
<dbReference type="RefSeq" id="WP_131916958.1">
    <property type="nucleotide sequence ID" value="NZ_SMLG01000011.1"/>
</dbReference>